<sequence length="79" mass="8890">MTRLNLGEWRTMASQLLFLMVWKCWPGFSLTTSIRKCSSVSLLFATNTFRDGSSTGVSSIFSEDSDLELTNTTVRAEMK</sequence>
<dbReference type="OrthoDB" id="10512891at2759"/>
<name>A0A7J5Y4V9_DISMA</name>
<proteinExistence type="predicted"/>
<evidence type="ECO:0000313" key="1">
    <source>
        <dbReference type="EMBL" id="KAF3843348.1"/>
    </source>
</evidence>
<reference evidence="1 2" key="1">
    <citation type="submission" date="2020-03" db="EMBL/GenBank/DDBJ databases">
        <title>Dissostichus mawsoni Genome sequencing and assembly.</title>
        <authorList>
            <person name="Park H."/>
        </authorList>
    </citation>
    <scope>NUCLEOTIDE SEQUENCE [LARGE SCALE GENOMIC DNA]</scope>
    <source>
        <strain evidence="1">DM0001</strain>
        <tissue evidence="1">Muscle</tissue>
    </source>
</reference>
<dbReference type="Proteomes" id="UP000518266">
    <property type="component" value="Unassembled WGS sequence"/>
</dbReference>
<keyword evidence="2" id="KW-1185">Reference proteome</keyword>
<dbReference type="EMBL" id="JAAKFY010000018">
    <property type="protein sequence ID" value="KAF3843348.1"/>
    <property type="molecule type" value="Genomic_DNA"/>
</dbReference>
<comment type="caution">
    <text evidence="1">The sequence shown here is derived from an EMBL/GenBank/DDBJ whole genome shotgun (WGS) entry which is preliminary data.</text>
</comment>
<organism evidence="1 2">
    <name type="scientific">Dissostichus mawsoni</name>
    <name type="common">Antarctic cod</name>
    <dbReference type="NCBI Taxonomy" id="36200"/>
    <lineage>
        <taxon>Eukaryota</taxon>
        <taxon>Metazoa</taxon>
        <taxon>Chordata</taxon>
        <taxon>Craniata</taxon>
        <taxon>Vertebrata</taxon>
        <taxon>Euteleostomi</taxon>
        <taxon>Actinopterygii</taxon>
        <taxon>Neopterygii</taxon>
        <taxon>Teleostei</taxon>
        <taxon>Neoteleostei</taxon>
        <taxon>Acanthomorphata</taxon>
        <taxon>Eupercaria</taxon>
        <taxon>Perciformes</taxon>
        <taxon>Notothenioidei</taxon>
        <taxon>Nototheniidae</taxon>
        <taxon>Dissostichus</taxon>
    </lineage>
</organism>
<protein>
    <submittedName>
        <fullName evidence="1">Uncharacterized protein</fullName>
    </submittedName>
</protein>
<evidence type="ECO:0000313" key="2">
    <source>
        <dbReference type="Proteomes" id="UP000518266"/>
    </source>
</evidence>
<accession>A0A7J5Y4V9</accession>
<gene>
    <name evidence="1" type="ORF">F7725_002197</name>
</gene>
<dbReference type="AlphaFoldDB" id="A0A7J5Y4V9"/>